<evidence type="ECO:0000259" key="10">
    <source>
        <dbReference type="Pfam" id="PF07687"/>
    </source>
</evidence>
<keyword evidence="9" id="KW-0170">Cobalt</keyword>
<keyword evidence="5" id="KW-0028">Amino-acid biosynthesis</keyword>
<evidence type="ECO:0000313" key="11">
    <source>
        <dbReference type="EMBL" id="PRY22570.1"/>
    </source>
</evidence>
<dbReference type="GO" id="GO:0006526">
    <property type="term" value="P:L-arginine biosynthetic process"/>
    <property type="evidence" value="ECO:0007669"/>
    <property type="project" value="UniProtKB-KW"/>
</dbReference>
<dbReference type="InterPro" id="IPR010169">
    <property type="entry name" value="AcOrn-deacetyl"/>
</dbReference>
<evidence type="ECO:0000256" key="8">
    <source>
        <dbReference type="ARBA" id="ARBA00022833"/>
    </source>
</evidence>
<dbReference type="Pfam" id="PF01546">
    <property type="entry name" value="Peptidase_M20"/>
    <property type="match status" value="1"/>
</dbReference>
<dbReference type="GO" id="GO:0046872">
    <property type="term" value="F:metal ion binding"/>
    <property type="evidence" value="ECO:0007669"/>
    <property type="project" value="UniProtKB-KW"/>
</dbReference>
<dbReference type="PANTHER" id="PTHR43808">
    <property type="entry name" value="ACETYLORNITHINE DEACETYLASE"/>
    <property type="match status" value="1"/>
</dbReference>
<keyword evidence="3" id="KW-0963">Cytoplasm</keyword>
<dbReference type="CDD" id="cd03894">
    <property type="entry name" value="M20_ArgE"/>
    <property type="match status" value="1"/>
</dbReference>
<evidence type="ECO:0000256" key="3">
    <source>
        <dbReference type="ARBA" id="ARBA00022490"/>
    </source>
</evidence>
<keyword evidence="6" id="KW-0479">Metal-binding</keyword>
<evidence type="ECO:0000256" key="2">
    <source>
        <dbReference type="ARBA" id="ARBA00005691"/>
    </source>
</evidence>
<keyword evidence="7" id="KW-0378">Hydrolase</keyword>
<evidence type="ECO:0000256" key="7">
    <source>
        <dbReference type="ARBA" id="ARBA00022801"/>
    </source>
</evidence>
<dbReference type="InterPro" id="IPR036264">
    <property type="entry name" value="Bact_exopeptidase_dim_dom"/>
</dbReference>
<dbReference type="EMBL" id="PVTD01000006">
    <property type="protein sequence ID" value="PRY22570.1"/>
    <property type="molecule type" value="Genomic_DNA"/>
</dbReference>
<dbReference type="PANTHER" id="PTHR43808:SF31">
    <property type="entry name" value="N-ACETYL-L-CITRULLINE DEACETYLASE"/>
    <property type="match status" value="1"/>
</dbReference>
<dbReference type="NCBIfam" id="NF005710">
    <property type="entry name" value="PRK07522.1"/>
    <property type="match status" value="1"/>
</dbReference>
<gene>
    <name evidence="11" type="ORF">CLV78_106110</name>
</gene>
<dbReference type="GO" id="GO:0008777">
    <property type="term" value="F:acetylornithine deacetylase activity"/>
    <property type="evidence" value="ECO:0007669"/>
    <property type="project" value="TreeGrafter"/>
</dbReference>
<feature type="domain" description="Peptidase M20 dimerisation" evidence="10">
    <location>
        <begin position="174"/>
        <end position="283"/>
    </location>
</feature>
<reference evidence="11 12" key="1">
    <citation type="submission" date="2018-03" db="EMBL/GenBank/DDBJ databases">
        <title>Genomic Encyclopedia of Archaeal and Bacterial Type Strains, Phase II (KMG-II): from individual species to whole genera.</title>
        <authorList>
            <person name="Goeker M."/>
        </authorList>
    </citation>
    <scope>NUCLEOTIDE SEQUENCE [LARGE SCALE GENOMIC DNA]</scope>
    <source>
        <strain evidence="11 12">DSM 29328</strain>
    </source>
</reference>
<evidence type="ECO:0000256" key="4">
    <source>
        <dbReference type="ARBA" id="ARBA00022571"/>
    </source>
</evidence>
<dbReference type="Proteomes" id="UP000239480">
    <property type="component" value="Unassembled WGS sequence"/>
</dbReference>
<comment type="cofactor">
    <cofactor evidence="1">
        <name>Zn(2+)</name>
        <dbReference type="ChEBI" id="CHEBI:29105"/>
    </cofactor>
</comment>
<dbReference type="InterPro" id="IPR001261">
    <property type="entry name" value="ArgE/DapE_CS"/>
</dbReference>
<evidence type="ECO:0000256" key="1">
    <source>
        <dbReference type="ARBA" id="ARBA00001947"/>
    </source>
</evidence>
<evidence type="ECO:0000256" key="6">
    <source>
        <dbReference type="ARBA" id="ARBA00022723"/>
    </source>
</evidence>
<comment type="similarity">
    <text evidence="2">Belongs to the peptidase M20A family. ArgE subfamily.</text>
</comment>
<name>A0A2T0RN70_9RHOB</name>
<dbReference type="Pfam" id="PF07687">
    <property type="entry name" value="M20_dimer"/>
    <property type="match status" value="1"/>
</dbReference>
<dbReference type="SUPFAM" id="SSF53187">
    <property type="entry name" value="Zn-dependent exopeptidases"/>
    <property type="match status" value="1"/>
</dbReference>
<proteinExistence type="inferred from homology"/>
<dbReference type="OrthoDB" id="9809784at2"/>
<dbReference type="SUPFAM" id="SSF55031">
    <property type="entry name" value="Bacterial exopeptidase dimerisation domain"/>
    <property type="match status" value="1"/>
</dbReference>
<keyword evidence="8" id="KW-0862">Zinc</keyword>
<sequence>MDRLSHAIAILDDLIAYPTVSSETNLEMIVHLATLLSEAGAHVDLFHDRSGLKANLFATLGPEGPGGIVLSGHTDVVPAEGHGWSADPFRMCNQDGRLYGRGSCDMKGFIAATLACLPDFAAADLRRPLHFAFTYDEEVGCLGARQLVDELRHRKIAPAMAIIGEPTEMRIIEGHKGCNEYTTRFIGTEGHGSAPESGVNAAEFAARFVQHLLTTREDLRERAPADSRFEPPWSTLNVGQIHGGTARNVLAGEAEVEWETRPVAAADAAFVSEAMEDFCTNVLLPEMRRIAPDARIETEVIGEIAGLVPMAENAARDLVARLTGENAADLVAFGTEAGLFQALDMSVVVCGPGSITQAHQPDEFLEIAQLDRCIDMLVGLVRQP</sequence>
<keyword evidence="4" id="KW-0055">Arginine biosynthesis</keyword>
<keyword evidence="12" id="KW-1185">Reference proteome</keyword>
<accession>A0A2T0RN70</accession>
<dbReference type="InterPro" id="IPR050072">
    <property type="entry name" value="Peptidase_M20A"/>
</dbReference>
<evidence type="ECO:0000256" key="5">
    <source>
        <dbReference type="ARBA" id="ARBA00022605"/>
    </source>
</evidence>
<dbReference type="Gene3D" id="3.40.630.10">
    <property type="entry name" value="Zn peptidases"/>
    <property type="match status" value="1"/>
</dbReference>
<evidence type="ECO:0000313" key="12">
    <source>
        <dbReference type="Proteomes" id="UP000239480"/>
    </source>
</evidence>
<protein>
    <submittedName>
        <fullName evidence="11">Acetylornithine deacetylase</fullName>
    </submittedName>
</protein>
<dbReference type="AlphaFoldDB" id="A0A2T0RN70"/>
<dbReference type="NCBIfam" id="TIGR01892">
    <property type="entry name" value="AcOrn-deacetyl"/>
    <property type="match status" value="1"/>
</dbReference>
<organism evidence="11 12">
    <name type="scientific">Aliiruegeria haliotis</name>
    <dbReference type="NCBI Taxonomy" id="1280846"/>
    <lineage>
        <taxon>Bacteria</taxon>
        <taxon>Pseudomonadati</taxon>
        <taxon>Pseudomonadota</taxon>
        <taxon>Alphaproteobacteria</taxon>
        <taxon>Rhodobacterales</taxon>
        <taxon>Roseobacteraceae</taxon>
        <taxon>Aliiruegeria</taxon>
    </lineage>
</organism>
<comment type="caution">
    <text evidence="11">The sequence shown here is derived from an EMBL/GenBank/DDBJ whole genome shotgun (WGS) entry which is preliminary data.</text>
</comment>
<dbReference type="InterPro" id="IPR011650">
    <property type="entry name" value="Peptidase_M20_dimer"/>
</dbReference>
<dbReference type="PROSITE" id="PS00759">
    <property type="entry name" value="ARGE_DAPE_CPG2_2"/>
    <property type="match status" value="1"/>
</dbReference>
<dbReference type="RefSeq" id="WP_106205649.1">
    <property type="nucleotide sequence ID" value="NZ_PVTD01000006.1"/>
</dbReference>
<evidence type="ECO:0000256" key="9">
    <source>
        <dbReference type="ARBA" id="ARBA00023285"/>
    </source>
</evidence>
<dbReference type="InterPro" id="IPR002933">
    <property type="entry name" value="Peptidase_M20"/>
</dbReference>
<dbReference type="Gene3D" id="3.30.70.360">
    <property type="match status" value="1"/>
</dbReference>